<dbReference type="Proteomes" id="UP000064920">
    <property type="component" value="Chromosome"/>
</dbReference>
<dbReference type="KEGG" id="cmar:IMCC12053_658"/>
<dbReference type="PROSITE" id="PS50801">
    <property type="entry name" value="STAS"/>
    <property type="match status" value="1"/>
</dbReference>
<organism evidence="1 2">
    <name type="scientific">Celeribacter marinus</name>
    <dbReference type="NCBI Taxonomy" id="1397108"/>
    <lineage>
        <taxon>Bacteria</taxon>
        <taxon>Pseudomonadati</taxon>
        <taxon>Pseudomonadota</taxon>
        <taxon>Alphaproteobacteria</taxon>
        <taxon>Rhodobacterales</taxon>
        <taxon>Roseobacteraceae</taxon>
        <taxon>Celeribacter</taxon>
    </lineage>
</organism>
<dbReference type="InterPro" id="IPR058548">
    <property type="entry name" value="MlaB-like_STAS"/>
</dbReference>
<dbReference type="Pfam" id="PF13466">
    <property type="entry name" value="STAS_2"/>
    <property type="match status" value="1"/>
</dbReference>
<reference evidence="1 2" key="1">
    <citation type="submission" date="2015-05" db="EMBL/GenBank/DDBJ databases">
        <authorList>
            <person name="Wang D.B."/>
            <person name="Wang M."/>
        </authorList>
    </citation>
    <scope>NUCLEOTIDE SEQUENCE [LARGE SCALE GENOMIC DNA]</scope>
    <source>
        <strain evidence="1 2">IMCC 12053</strain>
    </source>
</reference>
<dbReference type="Gene3D" id="3.30.750.24">
    <property type="entry name" value="STAS domain"/>
    <property type="match status" value="1"/>
</dbReference>
<dbReference type="STRING" id="1397108.IMCC12053_658"/>
<name>A0A0P0A2T9_9RHOB</name>
<gene>
    <name evidence="1" type="ORF">IMCC12053_658</name>
</gene>
<dbReference type="SUPFAM" id="SSF52091">
    <property type="entry name" value="SpoIIaa-like"/>
    <property type="match status" value="1"/>
</dbReference>
<dbReference type="PATRIC" id="fig|1397108.4.peg.684"/>
<dbReference type="OrthoDB" id="7875978at2"/>
<dbReference type="InterPro" id="IPR002645">
    <property type="entry name" value="STAS_dom"/>
</dbReference>
<proteinExistence type="predicted"/>
<accession>A0A0P0A2T9</accession>
<dbReference type="EMBL" id="CP012023">
    <property type="protein sequence ID" value="ALI54606.1"/>
    <property type="molecule type" value="Genomic_DNA"/>
</dbReference>
<dbReference type="RefSeq" id="WP_062215667.1">
    <property type="nucleotide sequence ID" value="NZ_CP012023.1"/>
</dbReference>
<protein>
    <submittedName>
        <fullName evidence="1">Uncharacterized protein</fullName>
    </submittedName>
</protein>
<dbReference type="InterPro" id="IPR036513">
    <property type="entry name" value="STAS_dom_sf"/>
</dbReference>
<sequence length="93" mass="10193">MSAILALPPRLDYQSLPSLLDELKTASDDTLVLDAQELRHLGTLSLQTILSAIKTRSEAGKTTRFINANDACIDMLSLFGFTPETLSQPEAWT</sequence>
<dbReference type="AlphaFoldDB" id="A0A0P0A2T9"/>
<evidence type="ECO:0000313" key="2">
    <source>
        <dbReference type="Proteomes" id="UP000064920"/>
    </source>
</evidence>
<evidence type="ECO:0000313" key="1">
    <source>
        <dbReference type="EMBL" id="ALI54606.1"/>
    </source>
</evidence>
<keyword evidence="2" id="KW-1185">Reference proteome</keyword>